<accession>D8UKQ2</accession>
<dbReference type="RefSeq" id="XP_002959234.1">
    <property type="nucleotide sequence ID" value="XM_002959188.1"/>
</dbReference>
<feature type="compositionally biased region" description="Acidic residues" evidence="8">
    <location>
        <begin position="786"/>
        <end position="801"/>
    </location>
</feature>
<dbReference type="STRING" id="3068.D8UKQ2"/>
<feature type="region of interest" description="Disordered" evidence="8">
    <location>
        <begin position="706"/>
        <end position="809"/>
    </location>
</feature>
<feature type="region of interest" description="Disordered" evidence="8">
    <location>
        <begin position="95"/>
        <end position="122"/>
    </location>
</feature>
<feature type="compositionally biased region" description="Acidic residues" evidence="8">
    <location>
        <begin position="988"/>
        <end position="1002"/>
    </location>
</feature>
<comment type="function">
    <text evidence="7">Mitochondrial ribosome (mitoribosome) assembly factor. Binds at the interface of the head and body domains of the mitochondrial small ribosomal subunit (mt-SSU), occluding the mRNA channel and preventing compaction of the head domain towards the body. Probable inactive methyltransferase: retains the characteristic folding and ability to bind S-adenosyl-L-methionine, but it probably lost its methyltransferase activity.</text>
</comment>
<dbReference type="GeneID" id="9626216"/>
<dbReference type="GO" id="GO:0005763">
    <property type="term" value="C:mitochondrial small ribosomal subunit"/>
    <property type="evidence" value="ECO:0007669"/>
    <property type="project" value="TreeGrafter"/>
</dbReference>
<feature type="region of interest" description="Disordered" evidence="8">
    <location>
        <begin position="295"/>
        <end position="359"/>
    </location>
</feature>
<keyword evidence="11" id="KW-1185">Reference proteome</keyword>
<evidence type="ECO:0000256" key="5">
    <source>
        <dbReference type="ARBA" id="ARBA00023014"/>
    </source>
</evidence>
<evidence type="ECO:0000256" key="9">
    <source>
        <dbReference type="SAM" id="Phobius"/>
    </source>
</evidence>
<feature type="compositionally biased region" description="Low complexity" evidence="8">
    <location>
        <begin position="662"/>
        <end position="672"/>
    </location>
</feature>
<keyword evidence="2" id="KW-0479">Metal-binding</keyword>
<feature type="region of interest" description="Disordered" evidence="8">
    <location>
        <begin position="448"/>
        <end position="479"/>
    </location>
</feature>
<dbReference type="eggNOG" id="KOG2539">
    <property type="taxonomic scope" value="Eukaryota"/>
</dbReference>
<dbReference type="GO" id="GO:0046872">
    <property type="term" value="F:metal ion binding"/>
    <property type="evidence" value="ECO:0007669"/>
    <property type="project" value="UniProtKB-KW"/>
</dbReference>
<proteinExistence type="predicted"/>
<evidence type="ECO:0000256" key="3">
    <source>
        <dbReference type="ARBA" id="ARBA00022946"/>
    </source>
</evidence>
<keyword evidence="4" id="KW-0408">Iron</keyword>
<evidence type="ECO:0000256" key="2">
    <source>
        <dbReference type="ARBA" id="ARBA00022723"/>
    </source>
</evidence>
<dbReference type="PANTHER" id="PTHR13184">
    <property type="entry name" value="37S RIBOSOMAL PROTEIN S22"/>
    <property type="match status" value="1"/>
</dbReference>
<evidence type="ECO:0000313" key="10">
    <source>
        <dbReference type="EMBL" id="EFJ39694.1"/>
    </source>
</evidence>
<keyword evidence="9" id="KW-1133">Transmembrane helix</keyword>
<dbReference type="EMBL" id="GL378454">
    <property type="protein sequence ID" value="EFJ39694.1"/>
    <property type="molecule type" value="Genomic_DNA"/>
</dbReference>
<evidence type="ECO:0000313" key="11">
    <source>
        <dbReference type="Proteomes" id="UP000001058"/>
    </source>
</evidence>
<evidence type="ECO:0000256" key="1">
    <source>
        <dbReference type="ARBA" id="ARBA00004173"/>
    </source>
</evidence>
<evidence type="ECO:0000256" key="7">
    <source>
        <dbReference type="ARBA" id="ARBA00045681"/>
    </source>
</evidence>
<evidence type="ECO:0000256" key="6">
    <source>
        <dbReference type="ARBA" id="ARBA00023128"/>
    </source>
</evidence>
<feature type="transmembrane region" description="Helical" evidence="9">
    <location>
        <begin position="1230"/>
        <end position="1252"/>
    </location>
</feature>
<keyword evidence="9" id="KW-0472">Membrane</keyword>
<reference evidence="10 11" key="1">
    <citation type="journal article" date="2010" name="Science">
        <title>Genomic analysis of organismal complexity in the multicellular green alga Volvox carteri.</title>
        <authorList>
            <person name="Prochnik S.E."/>
            <person name="Umen J."/>
            <person name="Nedelcu A.M."/>
            <person name="Hallmann A."/>
            <person name="Miller S.M."/>
            <person name="Nishii I."/>
            <person name="Ferris P."/>
            <person name="Kuo A."/>
            <person name="Mitros T."/>
            <person name="Fritz-Laylin L.K."/>
            <person name="Hellsten U."/>
            <person name="Chapman J."/>
            <person name="Simakov O."/>
            <person name="Rensing S.A."/>
            <person name="Terry A."/>
            <person name="Pangilinan J."/>
            <person name="Kapitonov V."/>
            <person name="Jurka J."/>
            <person name="Salamov A."/>
            <person name="Shapiro H."/>
            <person name="Schmutz J."/>
            <person name="Grimwood J."/>
            <person name="Lindquist E."/>
            <person name="Lucas S."/>
            <person name="Grigoriev I.V."/>
            <person name="Schmitt R."/>
            <person name="Kirk D."/>
            <person name="Rokhsar D.S."/>
        </authorList>
    </citation>
    <scope>NUCLEOTIDE SEQUENCE [LARGE SCALE GENOMIC DNA]</scope>
    <source>
        <strain evidence="11">f. Nagariensis / Eve</strain>
    </source>
</reference>
<feature type="compositionally biased region" description="Pro residues" evidence="8">
    <location>
        <begin position="673"/>
        <end position="683"/>
    </location>
</feature>
<feature type="compositionally biased region" description="Low complexity" evidence="8">
    <location>
        <begin position="1038"/>
        <end position="1055"/>
    </location>
</feature>
<dbReference type="AlphaFoldDB" id="D8UKQ2"/>
<sequence>MSAAFLSLVAWSRHLAYSSHDAAFSLLQWFRRVHGFSAALPEVSAKAATAAARRSMPLLQLPTPFESELEEVLAERGLKPRDARRLGQELAERLKSLSHTPQRGGFGPPSSTEPLPPRGGRLRGPELLAAREALEAGQILLMDERAVNAALGLPPPLRGDERHGNVLRGVFEGAASEGRAPAPQMQKIAPKYKTEPEILAYVVARLAPEYAVCRRVLHEAVRLLEAAGALPGAAAVEWRPREVLVHGAGVGAAVVATLEAFATSRSLLRLVALEPSHLRQVLGARVERAYRAKQQQQQQHVLSDRDEVSLTHQQQEQQQAGGGGDGAPRSRAVAGAADSGSEDRAARGRGMSGRQQLPAGPVVSWVQTLPPLTKAAGAQRRRYDLVIAPYQLTVLPTVEERERLVRELWDRCGDVLVLVEPGTPRGFAALAEARELLLGREGRKRAQLEAAAGATSGGSKSGSGQHRLPSHGGGGTDPRVAIKLRSAGAHVVAPCPHDGICPMQVVVGSKRHWCHFSQSLQLPAFMQRAMAPPGGKALGRNRALNVQDERFSYVILRRGPRPNFRVAISRDFDDGGAAGTSNLASSPPPPSRLPPRVVLNQIMLDRAAAAAVARVGAPSAAALAADGGVGPLPGTGIVDVSKRPAVSRRTPLFSASPPPQSSPADDSPQPTAAVPPQPPPPAPTVADSDMHPVGTLDVTVQPAMPAAAEAVSPPRPRARGGSSFGGAIGAGRVDGGGTGGGGADVGGEAGGGVEWASLGGKGDESSYADAAEEEAALEGADAGTIESEDDDGGDDSGDDSGDGSSSRRAPGLDAAVAELFMSHLAGPTALAANGGDGGGGGGGGDAVPAIGQRCRQGGVASADSTRVAPAAAAADRGFGAGAGALRQDLDLDMSLSSPCLHHSGAAASAAFPSYGSQQQQRLTRADVSSEEYDRVELQLVDRIYGSAAARVWPTAANRRDRADSTGPGSPGPTGASATRVGSVSADNGLEEEEEEEAAEVEEEFRQHVTARQADGHHLQQHQQQQEEEVEEEVEEEGSAPSPGPGTTTPATTSGALQAAEASSYVWGRLVRSPRLRGGHAILDMCVGPQHHYPDEGGDMGGEGANTTGNSSATSTVAAASAAGAVRTTGCVDGGVAVEADLCQPLSSGRPEGRLVQQVVAKSSRRGWMGAPAYRLARGLTWGDCWPDWYIRGHNTRETTAPPRITASAGRAVGLGWPVLKRLQLAACPSLFSLCFPFSFFAAHLVVVVVVVVGMGMGREFILG</sequence>
<feature type="region of interest" description="Disordered" evidence="8">
    <location>
        <begin position="649"/>
        <end position="692"/>
    </location>
</feature>
<dbReference type="GO" id="GO:0003735">
    <property type="term" value="F:structural constituent of ribosome"/>
    <property type="evidence" value="ECO:0007669"/>
    <property type="project" value="TreeGrafter"/>
</dbReference>
<dbReference type="GO" id="GO:0008168">
    <property type="term" value="F:methyltransferase activity"/>
    <property type="evidence" value="ECO:0007669"/>
    <property type="project" value="InterPro"/>
</dbReference>
<feature type="compositionally biased region" description="Acidic residues" evidence="8">
    <location>
        <begin position="1025"/>
        <end position="1037"/>
    </location>
</feature>
<dbReference type="GO" id="GO:0006412">
    <property type="term" value="P:translation"/>
    <property type="evidence" value="ECO:0007669"/>
    <property type="project" value="InterPro"/>
</dbReference>
<gene>
    <name evidence="10" type="ORF">VOLCADRAFT_120113</name>
</gene>
<protein>
    <submittedName>
        <fullName evidence="10">Uncharacterized protein</fullName>
    </submittedName>
</protein>
<keyword evidence="6" id="KW-0496">Mitochondrion</keyword>
<dbReference type="GO" id="GO:0051536">
    <property type="term" value="F:iron-sulfur cluster binding"/>
    <property type="evidence" value="ECO:0007669"/>
    <property type="project" value="UniProtKB-KW"/>
</dbReference>
<comment type="subcellular location">
    <subcellularLocation>
        <location evidence="1">Mitochondrion</location>
    </subcellularLocation>
</comment>
<organism evidence="11">
    <name type="scientific">Volvox carteri f. nagariensis</name>
    <dbReference type="NCBI Taxonomy" id="3068"/>
    <lineage>
        <taxon>Eukaryota</taxon>
        <taxon>Viridiplantae</taxon>
        <taxon>Chlorophyta</taxon>
        <taxon>core chlorophytes</taxon>
        <taxon>Chlorophyceae</taxon>
        <taxon>CS clade</taxon>
        <taxon>Chlamydomonadales</taxon>
        <taxon>Volvocaceae</taxon>
        <taxon>Volvox</taxon>
    </lineage>
</organism>
<dbReference type="KEGG" id="vcn:VOLCADRAFT_120113"/>
<feature type="compositionally biased region" description="Gly residues" evidence="8">
    <location>
        <begin position="722"/>
        <end position="753"/>
    </location>
</feature>
<dbReference type="Pfam" id="PF09243">
    <property type="entry name" value="Rsm22"/>
    <property type="match status" value="2"/>
</dbReference>
<dbReference type="Proteomes" id="UP000001058">
    <property type="component" value="Unassembled WGS sequence"/>
</dbReference>
<feature type="region of interest" description="Disordered" evidence="8">
    <location>
        <begin position="955"/>
        <end position="1056"/>
    </location>
</feature>
<keyword evidence="5" id="KW-0411">Iron-sulfur</keyword>
<evidence type="ECO:0000256" key="4">
    <source>
        <dbReference type="ARBA" id="ARBA00023004"/>
    </source>
</evidence>
<keyword evidence="3" id="KW-0809">Transit peptide</keyword>
<dbReference type="InterPro" id="IPR052571">
    <property type="entry name" value="Mt_RNA_Methyltransferase"/>
</dbReference>
<dbReference type="OrthoDB" id="421327at2759"/>
<dbReference type="InterPro" id="IPR015324">
    <property type="entry name" value="Ribosomal_Rsm22-like"/>
</dbReference>
<name>D8UKQ2_VOLCA</name>
<dbReference type="PANTHER" id="PTHR13184:SF5">
    <property type="entry name" value="METHYLTRANSFERASE-LIKE PROTEIN 17, MITOCHONDRIAL"/>
    <property type="match status" value="1"/>
</dbReference>
<keyword evidence="9" id="KW-0812">Transmembrane</keyword>
<feature type="compositionally biased region" description="Low complexity" evidence="8">
    <location>
        <begin position="964"/>
        <end position="978"/>
    </location>
</feature>
<dbReference type="InParanoid" id="D8UKQ2"/>
<evidence type="ECO:0000256" key="8">
    <source>
        <dbReference type="SAM" id="MobiDB-lite"/>
    </source>
</evidence>